<feature type="domain" description="Secretion system C-terminal sorting" evidence="1">
    <location>
        <begin position="22"/>
        <end position="96"/>
    </location>
</feature>
<reference evidence="2" key="1">
    <citation type="submission" date="2022-04" db="EMBL/GenBank/DDBJ databases">
        <title>Hymenobacter sp. isolated from the air.</title>
        <authorList>
            <person name="Won M."/>
            <person name="Lee C.-M."/>
            <person name="Woen H.-Y."/>
            <person name="Kwon S.-W."/>
        </authorList>
    </citation>
    <scope>NUCLEOTIDE SEQUENCE</scope>
    <source>
        <strain evidence="2">5420S-77</strain>
    </source>
</reference>
<evidence type="ECO:0000313" key="3">
    <source>
        <dbReference type="Proteomes" id="UP000830401"/>
    </source>
</evidence>
<dbReference type="Pfam" id="PF18962">
    <property type="entry name" value="Por_Secre_tail"/>
    <property type="match status" value="1"/>
</dbReference>
<evidence type="ECO:0000259" key="1">
    <source>
        <dbReference type="Pfam" id="PF18962"/>
    </source>
</evidence>
<name>A0ABY4G4G5_9BACT</name>
<organism evidence="2 3">
    <name type="scientific">Hymenobacter volaticus</name>
    <dbReference type="NCBI Taxonomy" id="2932254"/>
    <lineage>
        <taxon>Bacteria</taxon>
        <taxon>Pseudomonadati</taxon>
        <taxon>Bacteroidota</taxon>
        <taxon>Cytophagia</taxon>
        <taxon>Cytophagales</taxon>
        <taxon>Hymenobacteraceae</taxon>
        <taxon>Hymenobacter</taxon>
    </lineage>
</organism>
<keyword evidence="3" id="KW-1185">Reference proteome</keyword>
<gene>
    <name evidence="2" type="ORF">MUN86_19960</name>
</gene>
<dbReference type="EMBL" id="CP095061">
    <property type="protein sequence ID" value="UOQ65775.1"/>
    <property type="molecule type" value="Genomic_DNA"/>
</dbReference>
<accession>A0ABY4G4G5</accession>
<proteinExistence type="predicted"/>
<dbReference type="NCBIfam" id="TIGR04183">
    <property type="entry name" value="Por_Secre_tail"/>
    <property type="match status" value="1"/>
</dbReference>
<evidence type="ECO:0000313" key="2">
    <source>
        <dbReference type="EMBL" id="UOQ65775.1"/>
    </source>
</evidence>
<sequence length="97" mass="10603">MLENRAYIPAAVKNGTSSLLQLWPNPATQTVAIRLPAATRASTVIQLRDALGRATRNIQLAAGQQEVNIDLKGLQSGLYMVQAQLGDTQYTRRLVIE</sequence>
<dbReference type="InterPro" id="IPR026444">
    <property type="entry name" value="Secre_tail"/>
</dbReference>
<protein>
    <submittedName>
        <fullName evidence="2">T9SS type A sorting domain-containing protein</fullName>
    </submittedName>
</protein>
<dbReference type="Proteomes" id="UP000830401">
    <property type="component" value="Chromosome"/>
</dbReference>
<dbReference type="RefSeq" id="WP_245119756.1">
    <property type="nucleotide sequence ID" value="NZ_CP095061.1"/>
</dbReference>